<accession>A0A9D4PSL1</accession>
<protein>
    <submittedName>
        <fullName evidence="1">Uncharacterized protein</fullName>
    </submittedName>
</protein>
<evidence type="ECO:0000313" key="1">
    <source>
        <dbReference type="EMBL" id="KAH7951065.1"/>
    </source>
</evidence>
<organism evidence="1 2">
    <name type="scientific">Rhipicephalus sanguineus</name>
    <name type="common">Brown dog tick</name>
    <name type="synonym">Ixodes sanguineus</name>
    <dbReference type="NCBI Taxonomy" id="34632"/>
    <lineage>
        <taxon>Eukaryota</taxon>
        <taxon>Metazoa</taxon>
        <taxon>Ecdysozoa</taxon>
        <taxon>Arthropoda</taxon>
        <taxon>Chelicerata</taxon>
        <taxon>Arachnida</taxon>
        <taxon>Acari</taxon>
        <taxon>Parasitiformes</taxon>
        <taxon>Ixodida</taxon>
        <taxon>Ixodoidea</taxon>
        <taxon>Ixodidae</taxon>
        <taxon>Rhipicephalinae</taxon>
        <taxon>Rhipicephalus</taxon>
        <taxon>Rhipicephalus</taxon>
    </lineage>
</organism>
<name>A0A9D4PSL1_RHISA</name>
<keyword evidence="2" id="KW-1185">Reference proteome</keyword>
<dbReference type="EMBL" id="JABSTV010001251">
    <property type="protein sequence ID" value="KAH7951065.1"/>
    <property type="molecule type" value="Genomic_DNA"/>
</dbReference>
<comment type="caution">
    <text evidence="1">The sequence shown here is derived from an EMBL/GenBank/DDBJ whole genome shotgun (WGS) entry which is preliminary data.</text>
</comment>
<reference evidence="1" key="2">
    <citation type="submission" date="2021-09" db="EMBL/GenBank/DDBJ databases">
        <authorList>
            <person name="Jia N."/>
            <person name="Wang J."/>
            <person name="Shi W."/>
            <person name="Du L."/>
            <person name="Sun Y."/>
            <person name="Zhan W."/>
            <person name="Jiang J."/>
            <person name="Wang Q."/>
            <person name="Zhang B."/>
            <person name="Ji P."/>
            <person name="Sakyi L.B."/>
            <person name="Cui X."/>
            <person name="Yuan T."/>
            <person name="Jiang B."/>
            <person name="Yang W."/>
            <person name="Lam T.T.-Y."/>
            <person name="Chang Q."/>
            <person name="Ding S."/>
            <person name="Wang X."/>
            <person name="Zhu J."/>
            <person name="Ruan X."/>
            <person name="Zhao L."/>
            <person name="Wei J."/>
            <person name="Que T."/>
            <person name="Du C."/>
            <person name="Cheng J."/>
            <person name="Dai P."/>
            <person name="Han X."/>
            <person name="Huang E."/>
            <person name="Gao Y."/>
            <person name="Liu J."/>
            <person name="Shao H."/>
            <person name="Ye R."/>
            <person name="Li L."/>
            <person name="Wei W."/>
            <person name="Wang X."/>
            <person name="Wang C."/>
            <person name="Huo Q."/>
            <person name="Li W."/>
            <person name="Guo W."/>
            <person name="Chen H."/>
            <person name="Chen S."/>
            <person name="Zhou L."/>
            <person name="Zhou L."/>
            <person name="Ni X."/>
            <person name="Tian J."/>
            <person name="Zhou Y."/>
            <person name="Sheng Y."/>
            <person name="Liu T."/>
            <person name="Pan Y."/>
            <person name="Xia L."/>
            <person name="Li J."/>
            <person name="Zhao F."/>
            <person name="Cao W."/>
        </authorList>
    </citation>
    <scope>NUCLEOTIDE SEQUENCE</scope>
    <source>
        <strain evidence="1">Rsan-2018</strain>
        <tissue evidence="1">Larvae</tissue>
    </source>
</reference>
<evidence type="ECO:0000313" key="2">
    <source>
        <dbReference type="Proteomes" id="UP000821837"/>
    </source>
</evidence>
<gene>
    <name evidence="1" type="ORF">HPB52_004614</name>
</gene>
<reference evidence="1" key="1">
    <citation type="journal article" date="2020" name="Cell">
        <title>Large-Scale Comparative Analyses of Tick Genomes Elucidate Their Genetic Diversity and Vector Capacities.</title>
        <authorList>
            <consortium name="Tick Genome and Microbiome Consortium (TIGMIC)"/>
            <person name="Jia N."/>
            <person name="Wang J."/>
            <person name="Shi W."/>
            <person name="Du L."/>
            <person name="Sun Y."/>
            <person name="Zhan W."/>
            <person name="Jiang J.F."/>
            <person name="Wang Q."/>
            <person name="Zhang B."/>
            <person name="Ji P."/>
            <person name="Bell-Sakyi L."/>
            <person name="Cui X.M."/>
            <person name="Yuan T.T."/>
            <person name="Jiang B.G."/>
            <person name="Yang W.F."/>
            <person name="Lam T.T."/>
            <person name="Chang Q.C."/>
            <person name="Ding S.J."/>
            <person name="Wang X.J."/>
            <person name="Zhu J.G."/>
            <person name="Ruan X.D."/>
            <person name="Zhao L."/>
            <person name="Wei J.T."/>
            <person name="Ye R.Z."/>
            <person name="Que T.C."/>
            <person name="Du C.H."/>
            <person name="Zhou Y.H."/>
            <person name="Cheng J.X."/>
            <person name="Dai P.F."/>
            <person name="Guo W.B."/>
            <person name="Han X.H."/>
            <person name="Huang E.J."/>
            <person name="Li L.F."/>
            <person name="Wei W."/>
            <person name="Gao Y.C."/>
            <person name="Liu J.Z."/>
            <person name="Shao H.Z."/>
            <person name="Wang X."/>
            <person name="Wang C.C."/>
            <person name="Yang T.C."/>
            <person name="Huo Q.B."/>
            <person name="Li W."/>
            <person name="Chen H.Y."/>
            <person name="Chen S.E."/>
            <person name="Zhou L.G."/>
            <person name="Ni X.B."/>
            <person name="Tian J.H."/>
            <person name="Sheng Y."/>
            <person name="Liu T."/>
            <person name="Pan Y.S."/>
            <person name="Xia L.Y."/>
            <person name="Li J."/>
            <person name="Zhao F."/>
            <person name="Cao W.C."/>
        </authorList>
    </citation>
    <scope>NUCLEOTIDE SEQUENCE</scope>
    <source>
        <strain evidence="1">Rsan-2018</strain>
    </source>
</reference>
<dbReference type="AlphaFoldDB" id="A0A9D4PSL1"/>
<dbReference type="Proteomes" id="UP000821837">
    <property type="component" value="Chromosome 5"/>
</dbReference>
<proteinExistence type="predicted"/>
<sequence length="244" mass="26535">MDVCPFPNNKICRGCSSHNPDQDHQCTPKCTLCHGAHPTADKECAAKYKTPRPFRIQIPVEISVDPRRTSNLGKGELRRGIARRPVRGCNYTPSYTQNKDDAVIDHPEKENVGMRELIQKLTQEVENFKQLKIQPIPQVSESLSVTSPEAAPSPAPKKRALQVGATGQVHSEVKDLLVSLQSTVETLHNALLEVAQRVTAMGNNLHTLFPPSAPAAITMSTTDVAHGVPALPPAASLTPHHGPH</sequence>